<proteinExistence type="predicted"/>
<comment type="caution">
    <text evidence="2">The sequence shown here is derived from an EMBL/GenBank/DDBJ whole genome shotgun (WGS) entry which is preliminary data.</text>
</comment>
<dbReference type="InterPro" id="IPR045713">
    <property type="entry name" value="DUF6069"/>
</dbReference>
<dbReference type="Pfam" id="PF19545">
    <property type="entry name" value="DUF6069"/>
    <property type="match status" value="1"/>
</dbReference>
<keyword evidence="1" id="KW-1133">Transmembrane helix</keyword>
<dbReference type="EMBL" id="VFOZ01000001">
    <property type="protein sequence ID" value="TQL96484.1"/>
    <property type="molecule type" value="Genomic_DNA"/>
</dbReference>
<evidence type="ECO:0000313" key="2">
    <source>
        <dbReference type="EMBL" id="TQL96484.1"/>
    </source>
</evidence>
<gene>
    <name evidence="2" type="ORF">FB559_2015</name>
</gene>
<reference evidence="2 3" key="1">
    <citation type="submission" date="2019-06" db="EMBL/GenBank/DDBJ databases">
        <title>Sequencing the genomes of 1000 actinobacteria strains.</title>
        <authorList>
            <person name="Klenk H.-P."/>
        </authorList>
    </citation>
    <scope>NUCLEOTIDE SEQUENCE [LARGE SCALE GENOMIC DNA]</scope>
    <source>
        <strain evidence="2 3">DSM 102200</strain>
    </source>
</reference>
<protein>
    <submittedName>
        <fullName evidence="2">Uncharacterized protein</fullName>
    </submittedName>
</protein>
<name>A0A543CHA5_9ACTN</name>
<evidence type="ECO:0000313" key="3">
    <source>
        <dbReference type="Proteomes" id="UP000316096"/>
    </source>
</evidence>
<feature type="transmembrane region" description="Helical" evidence="1">
    <location>
        <begin position="44"/>
        <end position="65"/>
    </location>
</feature>
<organism evidence="2 3">
    <name type="scientific">Actinoallomurus bryophytorum</name>
    <dbReference type="NCBI Taxonomy" id="1490222"/>
    <lineage>
        <taxon>Bacteria</taxon>
        <taxon>Bacillati</taxon>
        <taxon>Actinomycetota</taxon>
        <taxon>Actinomycetes</taxon>
        <taxon>Streptosporangiales</taxon>
        <taxon>Thermomonosporaceae</taxon>
        <taxon>Actinoallomurus</taxon>
    </lineage>
</organism>
<keyword evidence="3" id="KW-1185">Reference proteome</keyword>
<dbReference type="AlphaFoldDB" id="A0A543CHA5"/>
<dbReference type="Proteomes" id="UP000316096">
    <property type="component" value="Unassembled WGS sequence"/>
</dbReference>
<feature type="transmembrane region" description="Helical" evidence="1">
    <location>
        <begin position="77"/>
        <end position="94"/>
    </location>
</feature>
<accession>A0A543CHA5</accession>
<feature type="transmembrane region" description="Helical" evidence="1">
    <location>
        <begin position="100"/>
        <end position="121"/>
    </location>
</feature>
<keyword evidence="1" id="KW-0812">Transmembrane</keyword>
<sequence length="131" mass="13144">MNTSSKRILTVIGAPAAALATWVLAVPLAGITLTARTGTGTQAVGPVAIVVTSLLAGLAAWALVAILERFVARPGRIWMFSAPAVFAASLSGPLGSGVGAAAVLALVLLHLVVASVLLLGLMRRGTRPANI</sequence>
<evidence type="ECO:0000256" key="1">
    <source>
        <dbReference type="SAM" id="Phobius"/>
    </source>
</evidence>
<dbReference type="RefSeq" id="WP_141955339.1">
    <property type="nucleotide sequence ID" value="NZ_VFOZ01000001.1"/>
</dbReference>
<keyword evidence="1" id="KW-0472">Membrane</keyword>